<organism evidence="2 3">
    <name type="scientific">Frankia torreyi</name>
    <dbReference type="NCBI Taxonomy" id="1856"/>
    <lineage>
        <taxon>Bacteria</taxon>
        <taxon>Bacillati</taxon>
        <taxon>Actinomycetota</taxon>
        <taxon>Actinomycetes</taxon>
        <taxon>Frankiales</taxon>
        <taxon>Frankiaceae</taxon>
        <taxon>Frankia</taxon>
    </lineage>
</organism>
<dbReference type="RefSeq" id="WP_044886738.1">
    <property type="nucleotide sequence ID" value="NZ_JYFN01000036.1"/>
</dbReference>
<dbReference type="NCBIfam" id="TIGR01764">
    <property type="entry name" value="excise"/>
    <property type="match status" value="1"/>
</dbReference>
<proteinExistence type="predicted"/>
<evidence type="ECO:0000259" key="1">
    <source>
        <dbReference type="Pfam" id="PF12728"/>
    </source>
</evidence>
<reference evidence="2 3" key="2">
    <citation type="journal article" date="2016" name="Genome Announc.">
        <title>Permanent Draft Genome Sequences for Two Variants of Frankia sp. Strain CpI1, the First Frankia Strain Isolated from Root Nodules of Comptonia peregrina.</title>
        <authorList>
            <person name="Oshone R."/>
            <person name="Hurst S.G.IV."/>
            <person name="Abebe-Akele F."/>
            <person name="Simpson S."/>
            <person name="Morris K."/>
            <person name="Thomas W.K."/>
            <person name="Tisa L.S."/>
        </authorList>
    </citation>
    <scope>NUCLEOTIDE SEQUENCE [LARGE SCALE GENOMIC DNA]</scope>
    <source>
        <strain evidence="3">CpI1-S</strain>
    </source>
</reference>
<dbReference type="InterPro" id="IPR041657">
    <property type="entry name" value="HTH_17"/>
</dbReference>
<sequence length="61" mass="6584">MTKLLLTPTEAAELLGVSRSTIYELMNSGDIESVRIGRSRRIPSAALVTFVARLRGEGHAA</sequence>
<keyword evidence="2" id="KW-0238">DNA-binding</keyword>
<protein>
    <submittedName>
        <fullName evidence="2">DNA-binding protein, excisionase family</fullName>
    </submittedName>
</protein>
<evidence type="ECO:0000313" key="3">
    <source>
        <dbReference type="Proteomes" id="UP000032545"/>
    </source>
</evidence>
<dbReference type="AlphaFoldDB" id="A0A0D8BDM2"/>
<comment type="caution">
    <text evidence="2">The sequence shown here is derived from an EMBL/GenBank/DDBJ whole genome shotgun (WGS) entry which is preliminary data.</text>
</comment>
<dbReference type="GO" id="GO:0003677">
    <property type="term" value="F:DNA binding"/>
    <property type="evidence" value="ECO:0007669"/>
    <property type="project" value="UniProtKB-KW"/>
</dbReference>
<dbReference type="EMBL" id="JYFN01000036">
    <property type="protein sequence ID" value="KJE21497.1"/>
    <property type="molecule type" value="Genomic_DNA"/>
</dbReference>
<dbReference type="Pfam" id="PF12728">
    <property type="entry name" value="HTH_17"/>
    <property type="match status" value="1"/>
</dbReference>
<dbReference type="SUPFAM" id="SSF46955">
    <property type="entry name" value="Putative DNA-binding domain"/>
    <property type="match status" value="1"/>
</dbReference>
<dbReference type="InterPro" id="IPR010093">
    <property type="entry name" value="SinI_DNA-bd"/>
</dbReference>
<name>A0A0D8BDM2_9ACTN</name>
<dbReference type="Proteomes" id="UP000032545">
    <property type="component" value="Unassembled WGS sequence"/>
</dbReference>
<accession>A0A0D8BDM2</accession>
<reference evidence="3" key="1">
    <citation type="submission" date="2015-02" db="EMBL/GenBank/DDBJ databases">
        <title>Draft Genome of Frankia sp. CpI1-S.</title>
        <authorList>
            <person name="Oshone R.T."/>
            <person name="Ngom M."/>
            <person name="Ghodhbane-Gtari F."/>
            <person name="Gtari M."/>
            <person name="Morris K."/>
            <person name="Thomas K."/>
            <person name="Sen A."/>
            <person name="Tisa L.S."/>
        </authorList>
    </citation>
    <scope>NUCLEOTIDE SEQUENCE [LARGE SCALE GENOMIC DNA]</scope>
    <source>
        <strain evidence="3">CpI1-S</strain>
    </source>
</reference>
<gene>
    <name evidence="2" type="ORF">FF36_04185</name>
</gene>
<dbReference type="PATRIC" id="fig|1502723.3.peg.3899"/>
<feature type="domain" description="Helix-turn-helix" evidence="1">
    <location>
        <begin position="5"/>
        <end position="53"/>
    </location>
</feature>
<evidence type="ECO:0000313" key="2">
    <source>
        <dbReference type="EMBL" id="KJE21497.1"/>
    </source>
</evidence>
<keyword evidence="3" id="KW-1185">Reference proteome</keyword>
<dbReference type="OrthoDB" id="1093249at2"/>
<dbReference type="InterPro" id="IPR009061">
    <property type="entry name" value="DNA-bd_dom_put_sf"/>
</dbReference>